<evidence type="ECO:0000313" key="2">
    <source>
        <dbReference type="EMBL" id="OMJ88937.1"/>
    </source>
</evidence>
<reference evidence="2 3" key="1">
    <citation type="submission" date="2016-11" db="EMBL/GenBank/DDBJ databases">
        <title>The macronuclear genome of Stentor coeruleus: a giant cell with tiny introns.</title>
        <authorList>
            <person name="Slabodnick M."/>
            <person name="Ruby J.G."/>
            <person name="Reiff S.B."/>
            <person name="Swart E.C."/>
            <person name="Gosai S."/>
            <person name="Prabakaran S."/>
            <person name="Witkowska E."/>
            <person name="Larue G.E."/>
            <person name="Fisher S."/>
            <person name="Freeman R.M."/>
            <person name="Gunawardena J."/>
            <person name="Chu W."/>
            <person name="Stover N.A."/>
            <person name="Gregory B.D."/>
            <person name="Nowacki M."/>
            <person name="Derisi J."/>
            <person name="Roy S.W."/>
            <person name="Marshall W.F."/>
            <person name="Sood P."/>
        </authorList>
    </citation>
    <scope>NUCLEOTIDE SEQUENCE [LARGE SCALE GENOMIC DNA]</scope>
    <source>
        <strain evidence="2">WM001</strain>
    </source>
</reference>
<accession>A0A1R2CIV6</accession>
<sequence length="254" mass="28400">MGCSPARMNPSYENPYIEFTTNSTKLPPSVLEGFGTVLQCINNPVKSRSPRRCMSPKNSKIEDNDKSSSSSSESAPQGSIYGNLLDIPSPSGISKRFMGLRGNKSAEFLKSISKSLKMPLRAVTPQIDRITDTGRGFPEPVDDDIKESTEYENMLKNKATLEKEQEEEEKIIMSARKFLESTSRDQIKLQDVAATEEALGIQRINSNNTKFISYSEAVQLPNNQKFFSKTQKPKLESLANSVHKNFEIHQGKIK</sequence>
<protein>
    <submittedName>
        <fullName evidence="2">Uncharacterized protein</fullName>
    </submittedName>
</protein>
<dbReference type="Proteomes" id="UP000187209">
    <property type="component" value="Unassembled WGS sequence"/>
</dbReference>
<dbReference type="EMBL" id="MPUH01000138">
    <property type="protein sequence ID" value="OMJ88937.1"/>
    <property type="molecule type" value="Genomic_DNA"/>
</dbReference>
<gene>
    <name evidence="2" type="ORF">SteCoe_9046</name>
</gene>
<proteinExistence type="predicted"/>
<comment type="caution">
    <text evidence="2">The sequence shown here is derived from an EMBL/GenBank/DDBJ whole genome shotgun (WGS) entry which is preliminary data.</text>
</comment>
<organism evidence="2 3">
    <name type="scientific">Stentor coeruleus</name>
    <dbReference type="NCBI Taxonomy" id="5963"/>
    <lineage>
        <taxon>Eukaryota</taxon>
        <taxon>Sar</taxon>
        <taxon>Alveolata</taxon>
        <taxon>Ciliophora</taxon>
        <taxon>Postciliodesmatophora</taxon>
        <taxon>Heterotrichea</taxon>
        <taxon>Heterotrichida</taxon>
        <taxon>Stentoridae</taxon>
        <taxon>Stentor</taxon>
    </lineage>
</organism>
<keyword evidence="3" id="KW-1185">Reference proteome</keyword>
<name>A0A1R2CIV6_9CILI</name>
<dbReference type="AlphaFoldDB" id="A0A1R2CIV6"/>
<evidence type="ECO:0000256" key="1">
    <source>
        <dbReference type="SAM" id="MobiDB-lite"/>
    </source>
</evidence>
<feature type="region of interest" description="Disordered" evidence="1">
    <location>
        <begin position="46"/>
        <end position="85"/>
    </location>
</feature>
<evidence type="ECO:0000313" key="3">
    <source>
        <dbReference type="Proteomes" id="UP000187209"/>
    </source>
</evidence>